<evidence type="ECO:0000256" key="12">
    <source>
        <dbReference type="ARBA" id="ARBA00023447"/>
    </source>
</evidence>
<dbReference type="GO" id="GO:0003676">
    <property type="term" value="F:nucleic acid binding"/>
    <property type="evidence" value="ECO:0007669"/>
    <property type="project" value="InterPro"/>
</dbReference>
<keyword evidence="3" id="KW-0963">Cytoplasm</keyword>
<accession>A0A8S5MVQ0</accession>
<keyword evidence="7" id="KW-0227">DNA damage</keyword>
<evidence type="ECO:0000256" key="7">
    <source>
        <dbReference type="ARBA" id="ARBA00022763"/>
    </source>
</evidence>
<evidence type="ECO:0000313" key="14">
    <source>
        <dbReference type="EMBL" id="DAD86485.1"/>
    </source>
</evidence>
<comment type="cofactor">
    <cofactor evidence="1">
        <name>Mg(2+)</name>
        <dbReference type="ChEBI" id="CHEBI:18420"/>
    </cofactor>
</comment>
<keyword evidence="8" id="KW-0378">Hydrolase</keyword>
<organism evidence="14">
    <name type="scientific">Siphoviridae sp. ctsBB38</name>
    <dbReference type="NCBI Taxonomy" id="2826482"/>
    <lineage>
        <taxon>Viruses</taxon>
        <taxon>Duplodnaviria</taxon>
        <taxon>Heunggongvirae</taxon>
        <taxon>Uroviricota</taxon>
        <taxon>Caudoviricetes</taxon>
    </lineage>
</organism>
<evidence type="ECO:0000256" key="4">
    <source>
        <dbReference type="ARBA" id="ARBA00022722"/>
    </source>
</evidence>
<dbReference type="Gene3D" id="3.40.1350.10">
    <property type="match status" value="1"/>
</dbReference>
<dbReference type="Pfam" id="PF03838">
    <property type="entry name" value="RecU"/>
    <property type="match status" value="1"/>
</dbReference>
<dbReference type="GO" id="GO:0006310">
    <property type="term" value="P:DNA recombination"/>
    <property type="evidence" value="ECO:0007669"/>
    <property type="project" value="UniProtKB-KW"/>
</dbReference>
<dbReference type="GO" id="GO:0006281">
    <property type="term" value="P:DNA repair"/>
    <property type="evidence" value="ECO:0007669"/>
    <property type="project" value="UniProtKB-KW"/>
</dbReference>
<comment type="similarity">
    <text evidence="12">Belongs to the RecU family.</text>
</comment>
<evidence type="ECO:0000256" key="10">
    <source>
        <dbReference type="ARBA" id="ARBA00023172"/>
    </source>
</evidence>
<dbReference type="InterPro" id="IPR004612">
    <property type="entry name" value="Resolv_RecU"/>
</dbReference>
<dbReference type="InterPro" id="IPR011335">
    <property type="entry name" value="Restrct_endonuc-II-like"/>
</dbReference>
<evidence type="ECO:0000256" key="5">
    <source>
        <dbReference type="ARBA" id="ARBA00022723"/>
    </source>
</evidence>
<keyword evidence="10" id="KW-0233">DNA recombination</keyword>
<keyword evidence="4" id="KW-0540">Nuclease</keyword>
<dbReference type="GO" id="GO:0046872">
    <property type="term" value="F:metal ion binding"/>
    <property type="evidence" value="ECO:0007669"/>
    <property type="project" value="UniProtKB-KW"/>
</dbReference>
<dbReference type="GO" id="GO:0016787">
    <property type="term" value="F:hydrolase activity"/>
    <property type="evidence" value="ECO:0007669"/>
    <property type="project" value="UniProtKB-KW"/>
</dbReference>
<dbReference type="SUPFAM" id="SSF52980">
    <property type="entry name" value="Restriction endonuclease-like"/>
    <property type="match status" value="1"/>
</dbReference>
<evidence type="ECO:0000256" key="2">
    <source>
        <dbReference type="ARBA" id="ARBA00004496"/>
    </source>
</evidence>
<evidence type="ECO:0000256" key="8">
    <source>
        <dbReference type="ARBA" id="ARBA00022801"/>
    </source>
</evidence>
<keyword evidence="9" id="KW-0460">Magnesium</keyword>
<reference evidence="14" key="1">
    <citation type="journal article" date="2021" name="Proc. Natl. Acad. Sci. U.S.A.">
        <title>A Catalog of Tens of Thousands of Viruses from Human Metagenomes Reveals Hidden Associations with Chronic Diseases.</title>
        <authorList>
            <person name="Tisza M.J."/>
            <person name="Buck C.B."/>
        </authorList>
    </citation>
    <scope>NUCLEOTIDE SEQUENCE</scope>
    <source>
        <strain evidence="14">CtsBB38</strain>
    </source>
</reference>
<protein>
    <recommendedName>
        <fullName evidence="13">Holliday junction resolvase RecU</fullName>
    </recommendedName>
</protein>
<evidence type="ECO:0000256" key="6">
    <source>
        <dbReference type="ARBA" id="ARBA00022759"/>
    </source>
</evidence>
<evidence type="ECO:0000256" key="9">
    <source>
        <dbReference type="ARBA" id="ARBA00022842"/>
    </source>
</evidence>
<evidence type="ECO:0000256" key="1">
    <source>
        <dbReference type="ARBA" id="ARBA00001946"/>
    </source>
</evidence>
<comment type="subcellular location">
    <subcellularLocation>
        <location evidence="2">Cytoplasm</location>
    </subcellularLocation>
</comment>
<keyword evidence="5" id="KW-0479">Metal-binding</keyword>
<sequence length="161" mass="18945">MNYGKKFENNFKKGVGKELVRLYDTTNGYAGVKNPCDFIYYKYPYQYLFELKSVKGDRFDFSNITDNQKEQLDFHSHIQGCNPMVIVEFREHKQIYMIPWSTIKRTMTNNKQSLNVDDCEIIVGISKLPVTYQRINFTLDKQTFDSRLFLMAQLKECGSGE</sequence>
<evidence type="ECO:0000256" key="13">
    <source>
        <dbReference type="ARBA" id="ARBA00029523"/>
    </source>
</evidence>
<keyword evidence="11" id="KW-0234">DNA repair</keyword>
<evidence type="ECO:0000256" key="3">
    <source>
        <dbReference type="ARBA" id="ARBA00022490"/>
    </source>
</evidence>
<dbReference type="GO" id="GO:0004519">
    <property type="term" value="F:endonuclease activity"/>
    <property type="evidence" value="ECO:0007669"/>
    <property type="project" value="UniProtKB-KW"/>
</dbReference>
<dbReference type="InterPro" id="IPR011856">
    <property type="entry name" value="tRNA_endonuc-like_dom_sf"/>
</dbReference>
<evidence type="ECO:0000256" key="11">
    <source>
        <dbReference type="ARBA" id="ARBA00023204"/>
    </source>
</evidence>
<name>A0A8S5MVQ0_9CAUD</name>
<proteinExistence type="inferred from homology"/>
<dbReference type="EMBL" id="BK014999">
    <property type="protein sequence ID" value="DAD86485.1"/>
    <property type="molecule type" value="Genomic_DNA"/>
</dbReference>
<keyword evidence="6" id="KW-0255">Endonuclease</keyword>